<dbReference type="AlphaFoldDB" id="A0A562B1U1"/>
<dbReference type="Pfam" id="PF13332">
    <property type="entry name" value="Fil_haemagg_2"/>
    <property type="match status" value="1"/>
</dbReference>
<organism evidence="2 3">
    <name type="scientific">Cupriavidus gilardii J11</name>
    <dbReference type="NCBI Taxonomy" id="936133"/>
    <lineage>
        <taxon>Bacteria</taxon>
        <taxon>Pseudomonadati</taxon>
        <taxon>Pseudomonadota</taxon>
        <taxon>Betaproteobacteria</taxon>
        <taxon>Burkholderiales</taxon>
        <taxon>Burkholderiaceae</taxon>
        <taxon>Cupriavidus</taxon>
    </lineage>
</organism>
<accession>A0A562B1U1</accession>
<dbReference type="InterPro" id="IPR025157">
    <property type="entry name" value="Hemagglutinin_rpt"/>
</dbReference>
<dbReference type="GO" id="GO:0003824">
    <property type="term" value="F:catalytic activity"/>
    <property type="evidence" value="ECO:0007669"/>
    <property type="project" value="UniProtKB-ARBA"/>
</dbReference>
<evidence type="ECO:0000313" key="2">
    <source>
        <dbReference type="EMBL" id="TWG79034.1"/>
    </source>
</evidence>
<protein>
    <submittedName>
        <fullName evidence="2">Filamentous hemagglutinin</fullName>
    </submittedName>
</protein>
<proteinExistence type="predicted"/>
<dbReference type="EMBL" id="VLJN01000066">
    <property type="protein sequence ID" value="TWG79034.1"/>
    <property type="molecule type" value="Genomic_DNA"/>
</dbReference>
<name>A0A562B1U1_9BURK</name>
<feature type="region of interest" description="Disordered" evidence="1">
    <location>
        <begin position="268"/>
        <end position="295"/>
    </location>
</feature>
<dbReference type="OrthoDB" id="8929456at2"/>
<feature type="compositionally biased region" description="Polar residues" evidence="1">
    <location>
        <begin position="269"/>
        <end position="283"/>
    </location>
</feature>
<comment type="caution">
    <text evidence="2">The sequence shown here is derived from an EMBL/GenBank/DDBJ whole genome shotgun (WGS) entry which is preliminary data.</text>
</comment>
<dbReference type="Proteomes" id="UP000318141">
    <property type="component" value="Unassembled WGS sequence"/>
</dbReference>
<reference evidence="2 3" key="1">
    <citation type="submission" date="2019-07" db="EMBL/GenBank/DDBJ databases">
        <title>Genome sequencing of lignin-degrading bacterial isolates.</title>
        <authorList>
            <person name="Gladden J."/>
        </authorList>
    </citation>
    <scope>NUCLEOTIDE SEQUENCE [LARGE SCALE GENOMIC DNA]</scope>
    <source>
        <strain evidence="2 3">J11</strain>
    </source>
</reference>
<sequence>MAAPRVAEPRKQGLVAPRHQSALDLDHRTGKPIYLSLVELARLNLDQRKFEQSTEYFARARQASHTQAITQSDARSVVGASNGNVVITGGKDAAIIGSDLVAGRTAGSPDTAAGNLDIQSQNVTIAEGVDHILQESSASSRSSGLTVALVGTPYDTARNLKAAKENSSGVSRTMQTVRELGASALTVPQIAVSIGSNKSNSQSSTAATVSSGSSLTDLASSKQNASVVTGNTVAVTARTGDITIAGSGIAAEGDAALSAAKGKIDILSGQDTRSQRSDGSSGQIGDLGGSSYAGTVGVRSESHHIDTGQATQNTIRTAA</sequence>
<gene>
    <name evidence="2" type="ORF">L602_000800001030</name>
</gene>
<evidence type="ECO:0000313" key="3">
    <source>
        <dbReference type="Proteomes" id="UP000318141"/>
    </source>
</evidence>
<keyword evidence="3" id="KW-1185">Reference proteome</keyword>
<evidence type="ECO:0000256" key="1">
    <source>
        <dbReference type="SAM" id="MobiDB-lite"/>
    </source>
</evidence>